<feature type="compositionally biased region" description="Polar residues" evidence="1">
    <location>
        <begin position="444"/>
        <end position="453"/>
    </location>
</feature>
<dbReference type="InterPro" id="IPR036322">
    <property type="entry name" value="WD40_repeat_dom_sf"/>
</dbReference>
<feature type="compositionally biased region" description="Basic and acidic residues" evidence="1">
    <location>
        <begin position="241"/>
        <end position="252"/>
    </location>
</feature>
<feature type="compositionally biased region" description="Basic and acidic residues" evidence="1">
    <location>
        <begin position="112"/>
        <end position="128"/>
    </location>
</feature>
<dbReference type="Pfam" id="PF25465">
    <property type="entry name" value="Beta-prop_At4g14310"/>
    <property type="match status" value="1"/>
</dbReference>
<feature type="region of interest" description="Disordered" evidence="1">
    <location>
        <begin position="229"/>
        <end position="263"/>
    </location>
</feature>
<proteinExistence type="predicted"/>
<dbReference type="InterPro" id="IPR057442">
    <property type="entry name" value="Beta-prop_At4g14310"/>
</dbReference>
<sequence length="922" mass="100042">MSAQSTRRLRDRDGAAAPKSAASQKSVKTLTPVSSTDKNPSPTIKVSSSGPRLGSRAQRPAIRPVPRVDKAAVSAAAATESAKGADVSDGRPRWSASSVPRGRSQSPSDFIRVLRDSRVPKGESDRRALSSAGKKSGSRFIGDDKENGVYSAGVAKTRATWEAESNSSRLKGLNSNRTAENVVGMGQIKRSEGSVVDRLNSVIKATESLKLDKLGRQKTDPDSKFDFVRGGSGHKSAGKVRVSESRKEKGLVDEGTGNRGSDGYSSRLHEKLAFLEGKVKRIASDIKRTKEMLDMNNPDASKVVLSDIQEKICGIEQAMVHVVGDPSKADVKDQVENNKAKTSVKVLNNEDLEARLFPHQKLLRDRTSLKVSSGASQTIQDVGSIAVESTGRVKADEKLLVPAEESPIESEFLASLSKKENKSDERSAYPGPEACDVQDADSVEASQGSQDSSKMFDGKAEDAFSLTADEKLEDFDDAENRPALIGEQMDETSVHQLNLIGIRSSTAGWFISEGESVLLAHDDGSCSFYDITNSEEKAVYKPPAEVSLNMWRDCWIIRAPNSDGCSDKYVVAASAGNSLDAGFCSWDFYTKTVRAFHIEDHGVTTAARTILGPLPNTTGLRRNALPSSTVWVSERSRQWWYRPCGHLIASSASTQSVVKVFDIRDGEQMMKWESQTPVMGMDYSSPVQWRNRGKVIVAESESVSVWDVNSRSPQLLSTIQLSGRKVTALSVVNTDAELGGGVRQRVTSAEAEGNDGVFCTTDAINVMDLRNPSGIGLKIPKMGVNAESVFTRGDSIFIGCTSTRSLAGKRQPCSQVQHYSLRKQRLASSYSLPESETHSHHAAITQVWGNSNYVMAVSGLGLFVFDASRDDETLSAAADCGIGQKVNEVIGPDDLYSPTFDYLGSRVLLISRDRPALWRYML</sequence>
<dbReference type="InterPro" id="IPR045289">
    <property type="entry name" value="At4g14310-like"/>
</dbReference>
<feature type="domain" description="At4g14310 8-bladed propeller" evidence="2">
    <location>
        <begin position="634"/>
        <end position="917"/>
    </location>
</feature>
<feature type="compositionally biased region" description="Low complexity" evidence="1">
    <location>
        <begin position="71"/>
        <end position="85"/>
    </location>
</feature>
<dbReference type="PANTHER" id="PTHR35492:SF1">
    <property type="entry name" value="TRANSDUCIN_WD40 REPEAT-LIKE SUPERFAMILY PROTEIN"/>
    <property type="match status" value="1"/>
</dbReference>
<accession>A0AAV2GKL5</accession>
<keyword evidence="4" id="KW-1185">Reference proteome</keyword>
<gene>
    <name evidence="3" type="ORF">LTRI10_LOCUS50395</name>
</gene>
<dbReference type="PANTHER" id="PTHR35492">
    <property type="entry name" value="TRANSDUCIN/WD40 REPEAT-LIKE SUPERFAMILY PROTEIN"/>
    <property type="match status" value="1"/>
</dbReference>
<dbReference type="Proteomes" id="UP001497516">
    <property type="component" value="Chromosome 9"/>
</dbReference>
<evidence type="ECO:0000313" key="3">
    <source>
        <dbReference type="EMBL" id="CAL1411016.1"/>
    </source>
</evidence>
<evidence type="ECO:0000256" key="1">
    <source>
        <dbReference type="SAM" id="MobiDB-lite"/>
    </source>
</evidence>
<organism evidence="3 4">
    <name type="scientific">Linum trigynum</name>
    <dbReference type="NCBI Taxonomy" id="586398"/>
    <lineage>
        <taxon>Eukaryota</taxon>
        <taxon>Viridiplantae</taxon>
        <taxon>Streptophyta</taxon>
        <taxon>Embryophyta</taxon>
        <taxon>Tracheophyta</taxon>
        <taxon>Spermatophyta</taxon>
        <taxon>Magnoliopsida</taxon>
        <taxon>eudicotyledons</taxon>
        <taxon>Gunneridae</taxon>
        <taxon>Pentapetalae</taxon>
        <taxon>rosids</taxon>
        <taxon>fabids</taxon>
        <taxon>Malpighiales</taxon>
        <taxon>Linaceae</taxon>
        <taxon>Linum</taxon>
    </lineage>
</organism>
<reference evidence="3 4" key="1">
    <citation type="submission" date="2024-04" db="EMBL/GenBank/DDBJ databases">
        <authorList>
            <person name="Fracassetti M."/>
        </authorList>
    </citation>
    <scope>NUCLEOTIDE SEQUENCE [LARGE SCALE GENOMIC DNA]</scope>
</reference>
<evidence type="ECO:0000313" key="4">
    <source>
        <dbReference type="Proteomes" id="UP001497516"/>
    </source>
</evidence>
<protein>
    <recommendedName>
        <fullName evidence="2">At4g14310 8-bladed propeller domain-containing protein</fullName>
    </recommendedName>
</protein>
<feature type="compositionally biased region" description="Polar residues" evidence="1">
    <location>
        <begin position="29"/>
        <end position="50"/>
    </location>
</feature>
<feature type="compositionally biased region" description="Basic and acidic residues" evidence="1">
    <location>
        <begin position="417"/>
        <end position="427"/>
    </location>
</feature>
<feature type="compositionally biased region" description="Polar residues" evidence="1">
    <location>
        <begin position="95"/>
        <end position="108"/>
    </location>
</feature>
<dbReference type="InterPro" id="IPR015943">
    <property type="entry name" value="WD40/YVTN_repeat-like_dom_sf"/>
</dbReference>
<feature type="region of interest" description="Disordered" evidence="1">
    <location>
        <begin position="1"/>
        <end position="146"/>
    </location>
</feature>
<evidence type="ECO:0000259" key="2">
    <source>
        <dbReference type="Pfam" id="PF25465"/>
    </source>
</evidence>
<feature type="compositionally biased region" description="Low complexity" evidence="1">
    <location>
        <begin position="15"/>
        <end position="28"/>
    </location>
</feature>
<dbReference type="AlphaFoldDB" id="A0AAV2GKL5"/>
<dbReference type="Gene3D" id="2.130.10.10">
    <property type="entry name" value="YVTN repeat-like/Quinoprotein amine dehydrogenase"/>
    <property type="match status" value="1"/>
</dbReference>
<name>A0AAV2GKL5_9ROSI</name>
<dbReference type="SUPFAM" id="SSF50978">
    <property type="entry name" value="WD40 repeat-like"/>
    <property type="match status" value="1"/>
</dbReference>
<feature type="region of interest" description="Disordered" evidence="1">
    <location>
        <begin position="412"/>
        <end position="457"/>
    </location>
</feature>
<dbReference type="EMBL" id="OZ034822">
    <property type="protein sequence ID" value="CAL1411016.1"/>
    <property type="molecule type" value="Genomic_DNA"/>
</dbReference>